<evidence type="ECO:0000313" key="5">
    <source>
        <dbReference type="EMBL" id="MBA7899996.1"/>
    </source>
</evidence>
<reference evidence="5 6" key="1">
    <citation type="submission" date="2020-06" db="EMBL/GenBank/DDBJ databases">
        <title>REHAB project genomes.</title>
        <authorList>
            <person name="Shaw L.P."/>
        </authorList>
    </citation>
    <scope>NUCLEOTIDE SEQUENCE [LARGE SCALE GENOMIC DNA]</scope>
    <source>
        <strain evidence="5 6">RHBSTW-00604</strain>
    </source>
</reference>
<evidence type="ECO:0000313" key="6">
    <source>
        <dbReference type="Proteomes" id="UP000518474"/>
    </source>
</evidence>
<comment type="caution">
    <text evidence="5">The sequence shown here is derived from an EMBL/GenBank/DDBJ whole genome shotgun (WGS) entry which is preliminary data.</text>
</comment>
<evidence type="ECO:0000256" key="1">
    <source>
        <dbReference type="ARBA" id="ARBA00023015"/>
    </source>
</evidence>
<dbReference type="GO" id="GO:0043565">
    <property type="term" value="F:sequence-specific DNA binding"/>
    <property type="evidence" value="ECO:0007669"/>
    <property type="project" value="InterPro"/>
</dbReference>
<protein>
    <submittedName>
        <fullName evidence="5">Helix-turn-helix domain-containing protein</fullName>
    </submittedName>
</protein>
<name>A0A7W3AM60_9ESCH</name>
<dbReference type="PRINTS" id="PR00032">
    <property type="entry name" value="HTHARAC"/>
</dbReference>
<feature type="domain" description="HTH araC/xylS-type" evidence="4">
    <location>
        <begin position="174"/>
        <end position="271"/>
    </location>
</feature>
<keyword evidence="1" id="KW-0805">Transcription regulation</keyword>
<keyword evidence="2" id="KW-0238">DNA-binding</keyword>
<gene>
    <name evidence="5" type="ORF">HV245_17885</name>
</gene>
<dbReference type="Proteomes" id="UP000518474">
    <property type="component" value="Unassembled WGS sequence"/>
</dbReference>
<dbReference type="PANTHER" id="PTHR43280:SF33">
    <property type="entry name" value="HTH-TYPE TRANSCRIPTIONAL REGULATOR APPY-RELATED"/>
    <property type="match status" value="1"/>
</dbReference>
<evidence type="ECO:0000256" key="2">
    <source>
        <dbReference type="ARBA" id="ARBA00023125"/>
    </source>
</evidence>
<dbReference type="GO" id="GO:0003700">
    <property type="term" value="F:DNA-binding transcription factor activity"/>
    <property type="evidence" value="ECO:0007669"/>
    <property type="project" value="InterPro"/>
</dbReference>
<dbReference type="InterPro" id="IPR018062">
    <property type="entry name" value="HTH_AraC-typ_CS"/>
</dbReference>
<dbReference type="Gene3D" id="1.10.10.60">
    <property type="entry name" value="Homeodomain-like"/>
    <property type="match status" value="1"/>
</dbReference>
<evidence type="ECO:0000256" key="3">
    <source>
        <dbReference type="ARBA" id="ARBA00023163"/>
    </source>
</evidence>
<organism evidence="5 6">
    <name type="scientific">Escherichia marmotae</name>
    <dbReference type="NCBI Taxonomy" id="1499973"/>
    <lineage>
        <taxon>Bacteria</taxon>
        <taxon>Pseudomonadati</taxon>
        <taxon>Pseudomonadota</taxon>
        <taxon>Gammaproteobacteria</taxon>
        <taxon>Enterobacterales</taxon>
        <taxon>Enterobacteriaceae</taxon>
        <taxon>Escherichia</taxon>
    </lineage>
</organism>
<sequence>MNSRVTWTKLDISVNRNIDNNHTLVLKKIRFYNSAMIFIRNAQLIIKTKDGDIINISPGSLCYIEKNLVIDATLKVLGSGVPYDIYTIDSNILSSVCKVMEPILSGQHLVSQVRKRIFFYKLEETDKEIFRRLMNDDSPPHRQVYKITYLLSRIHEIEPLAYSLSVSTDITFTEKIKKIIESDLSRAWRLIDLRDILHMSEVSIRKKLERENNNFNALVLDIRMQHAAKMITSTEKHINRISYDVGYTSTSYFIRNFKSYFGITPKQFSLKVKRKN</sequence>
<keyword evidence="3" id="KW-0804">Transcription</keyword>
<dbReference type="SUPFAM" id="SSF46689">
    <property type="entry name" value="Homeodomain-like"/>
    <property type="match status" value="1"/>
</dbReference>
<dbReference type="InterPro" id="IPR009057">
    <property type="entry name" value="Homeodomain-like_sf"/>
</dbReference>
<dbReference type="PROSITE" id="PS01124">
    <property type="entry name" value="HTH_ARAC_FAMILY_2"/>
    <property type="match status" value="1"/>
</dbReference>
<accession>A0A7W3AM60</accession>
<dbReference type="Pfam" id="PF12833">
    <property type="entry name" value="HTH_18"/>
    <property type="match status" value="1"/>
</dbReference>
<dbReference type="PROSITE" id="PS00041">
    <property type="entry name" value="HTH_ARAC_FAMILY_1"/>
    <property type="match status" value="1"/>
</dbReference>
<dbReference type="InterPro" id="IPR020449">
    <property type="entry name" value="Tscrpt_reg_AraC-type_HTH"/>
</dbReference>
<evidence type="ECO:0000259" key="4">
    <source>
        <dbReference type="PROSITE" id="PS01124"/>
    </source>
</evidence>
<dbReference type="EMBL" id="JABXPT010000010">
    <property type="protein sequence ID" value="MBA7899996.1"/>
    <property type="molecule type" value="Genomic_DNA"/>
</dbReference>
<proteinExistence type="predicted"/>
<dbReference type="AlphaFoldDB" id="A0A7W3AM60"/>
<dbReference type="InterPro" id="IPR018060">
    <property type="entry name" value="HTH_AraC"/>
</dbReference>
<dbReference type="PANTHER" id="PTHR43280">
    <property type="entry name" value="ARAC-FAMILY TRANSCRIPTIONAL REGULATOR"/>
    <property type="match status" value="1"/>
</dbReference>
<dbReference type="RefSeq" id="WP_181478890.1">
    <property type="nucleotide sequence ID" value="NZ_CP056697.1"/>
</dbReference>
<dbReference type="SMART" id="SM00342">
    <property type="entry name" value="HTH_ARAC"/>
    <property type="match status" value="1"/>
</dbReference>